<evidence type="ECO:0000256" key="2">
    <source>
        <dbReference type="ARBA" id="ARBA00005297"/>
    </source>
</evidence>
<evidence type="ECO:0000259" key="6">
    <source>
        <dbReference type="Pfam" id="PF00425"/>
    </source>
</evidence>
<evidence type="ECO:0000256" key="4">
    <source>
        <dbReference type="ARBA" id="ARBA00023235"/>
    </source>
</evidence>
<feature type="domain" description="Chorismate-utilising enzyme C-terminal" evidence="6">
    <location>
        <begin position="152"/>
        <end position="401"/>
    </location>
</feature>
<comment type="similarity">
    <text evidence="2">Belongs to the isochorismate synthase family.</text>
</comment>
<name>A0A6L9QMD9_9ACTN</name>
<dbReference type="Pfam" id="PF00425">
    <property type="entry name" value="Chorismate_bind"/>
    <property type="match status" value="1"/>
</dbReference>
<dbReference type="InterPro" id="IPR004561">
    <property type="entry name" value="IsoChor_synthase"/>
</dbReference>
<dbReference type="Gene3D" id="3.60.120.10">
    <property type="entry name" value="Anthranilate synthase"/>
    <property type="match status" value="1"/>
</dbReference>
<accession>A0A6L9QMD9</accession>
<dbReference type="AlphaFoldDB" id="A0A6L9QMD9"/>
<gene>
    <name evidence="7" type="ORF">G3I70_29950</name>
</gene>
<evidence type="ECO:0000313" key="7">
    <source>
        <dbReference type="EMBL" id="NEA26689.1"/>
    </source>
</evidence>
<dbReference type="PANTHER" id="PTHR42839">
    <property type="entry name" value="ISOCHORISMATE SYNTHASE ENTC"/>
    <property type="match status" value="1"/>
</dbReference>
<reference evidence="7 8" key="1">
    <citation type="submission" date="2020-01" db="EMBL/GenBank/DDBJ databases">
        <title>Insect and environment-associated Actinomycetes.</title>
        <authorList>
            <person name="Currrie C."/>
            <person name="Chevrette M."/>
            <person name="Carlson C."/>
            <person name="Stubbendieck R."/>
            <person name="Wendt-Pienkowski E."/>
        </authorList>
    </citation>
    <scope>NUCLEOTIDE SEQUENCE [LARGE SCALE GENOMIC DNA]</scope>
    <source>
        <strain evidence="7 8">SID10258</strain>
    </source>
</reference>
<dbReference type="InterPro" id="IPR005801">
    <property type="entry name" value="ADC_synthase"/>
</dbReference>
<dbReference type="GO" id="GO:0008909">
    <property type="term" value="F:isochorismate synthase activity"/>
    <property type="evidence" value="ECO:0007669"/>
    <property type="project" value="UniProtKB-EC"/>
</dbReference>
<sequence length="411" mass="43566">MKLAVTAPDRLTVRTVPVPDPGDLIARLPHPSALAWIRHGQGIVGWGEAARLTLPGGEDRFTAAARMLNDLFGAAAVDDPVAVPGSGPVAFGSFGFDPKSPDSTLIVPRRVLGRRDGRAWLTTIGDDTDPLTLANPPRPPAGLHWSDGARTEDDWARAVAAAVDRIRGGRLGKVVLARDLTARATAPIDARVLLQRLAARFPGCYTFSCAGLVGATPELLIRRTGDAVESLVLAGTTARGATPDDDRDRGRRLFGSAKDREEHAYAAEMVRDALTPLCADLTVPDRPELLTLPNVLHLASPIHGRLSADRSVLDVVAALHPTPAVCGTPTATALDLIRELEGMDRGRYAGPVGWVDARGDGEWGIALRCAEIDGTRARLFAGCGIVADSDPAAELAEARAKFRPMQYALQG</sequence>
<dbReference type="PANTHER" id="PTHR42839:SF2">
    <property type="entry name" value="ISOCHORISMATE SYNTHASE ENTC"/>
    <property type="match status" value="1"/>
</dbReference>
<dbReference type="RefSeq" id="WP_163060753.1">
    <property type="nucleotide sequence ID" value="NZ_JAAGLI010000806.1"/>
</dbReference>
<evidence type="ECO:0000313" key="8">
    <source>
        <dbReference type="Proteomes" id="UP000475532"/>
    </source>
</evidence>
<dbReference type="InterPro" id="IPR015890">
    <property type="entry name" value="Chorismate_C"/>
</dbReference>
<organism evidence="7 8">
    <name type="scientific">Actinomadura bangladeshensis</name>
    <dbReference type="NCBI Taxonomy" id="453573"/>
    <lineage>
        <taxon>Bacteria</taxon>
        <taxon>Bacillati</taxon>
        <taxon>Actinomycetota</taxon>
        <taxon>Actinomycetes</taxon>
        <taxon>Streptosporangiales</taxon>
        <taxon>Thermomonosporaceae</taxon>
        <taxon>Actinomadura</taxon>
    </lineage>
</organism>
<keyword evidence="4 7" id="KW-0413">Isomerase</keyword>
<dbReference type="EC" id="5.4.4.2" evidence="3"/>
<evidence type="ECO:0000256" key="1">
    <source>
        <dbReference type="ARBA" id="ARBA00000799"/>
    </source>
</evidence>
<proteinExistence type="inferred from homology"/>
<comment type="caution">
    <text evidence="7">The sequence shown here is derived from an EMBL/GenBank/DDBJ whole genome shotgun (WGS) entry which is preliminary data.</text>
</comment>
<dbReference type="Proteomes" id="UP000475532">
    <property type="component" value="Unassembled WGS sequence"/>
</dbReference>
<dbReference type="NCBIfam" id="TIGR00543">
    <property type="entry name" value="isochor_syn"/>
    <property type="match status" value="1"/>
</dbReference>
<protein>
    <recommendedName>
        <fullName evidence="3">isochorismate synthase</fullName>
        <ecNumber evidence="3">5.4.4.2</ecNumber>
    </recommendedName>
    <alternativeName>
        <fullName evidence="5">Isochorismate mutase</fullName>
    </alternativeName>
</protein>
<evidence type="ECO:0000256" key="3">
    <source>
        <dbReference type="ARBA" id="ARBA00012824"/>
    </source>
</evidence>
<comment type="catalytic activity">
    <reaction evidence="1">
        <text>chorismate = isochorismate</text>
        <dbReference type="Rhea" id="RHEA:18985"/>
        <dbReference type="ChEBI" id="CHEBI:29748"/>
        <dbReference type="ChEBI" id="CHEBI:29780"/>
        <dbReference type="EC" id="5.4.4.2"/>
    </reaction>
</comment>
<evidence type="ECO:0000256" key="5">
    <source>
        <dbReference type="ARBA" id="ARBA00041564"/>
    </source>
</evidence>
<dbReference type="SUPFAM" id="SSF56322">
    <property type="entry name" value="ADC synthase"/>
    <property type="match status" value="1"/>
</dbReference>
<dbReference type="EMBL" id="JAAGLI010000806">
    <property type="protein sequence ID" value="NEA26689.1"/>
    <property type="molecule type" value="Genomic_DNA"/>
</dbReference>